<dbReference type="eggNOG" id="KOG2848">
    <property type="taxonomic scope" value="Eukaryota"/>
</dbReference>
<protein>
    <recommendedName>
        <fullName evidence="4">1-acyl-sn-glycerol-3-phosphate acyltransferase</fullName>
        <ecNumber evidence="4">2.3.1.51</ecNumber>
    </recommendedName>
</protein>
<reference evidence="7 8" key="1">
    <citation type="journal article" date="2004" name="Science">
        <title>The Ashbya gossypii genome as a tool for mapping the ancient Saccharomyces cerevisiae genome.</title>
        <authorList>
            <person name="Dietrich F.S."/>
            <person name="Voegeli S."/>
            <person name="Brachat S."/>
            <person name="Lerch A."/>
            <person name="Gates K."/>
            <person name="Steiner S."/>
            <person name="Mohr C."/>
            <person name="Pohlmann R."/>
            <person name="Luedi P."/>
            <person name="Choi S."/>
            <person name="Wing R.A."/>
            <person name="Flavier A."/>
            <person name="Gaffney T.D."/>
            <person name="Philippsen P."/>
        </authorList>
    </citation>
    <scope>NUCLEOTIDE SEQUENCE [LARGE SCALE GENOMIC DNA]</scope>
    <source>
        <strain evidence="8">ATCC 10895 / CBS 109.51 / FGSC 9923 / NRRL Y-1056</strain>
    </source>
</reference>
<comment type="catalytic activity">
    <reaction evidence="4">
        <text>a 1-acyl-sn-glycero-3-phosphate + an acyl-CoA = a 1,2-diacyl-sn-glycero-3-phosphate + CoA</text>
        <dbReference type="Rhea" id="RHEA:19709"/>
        <dbReference type="ChEBI" id="CHEBI:57287"/>
        <dbReference type="ChEBI" id="CHEBI:57970"/>
        <dbReference type="ChEBI" id="CHEBI:58342"/>
        <dbReference type="ChEBI" id="CHEBI:58608"/>
        <dbReference type="EC" id="2.3.1.51"/>
    </reaction>
</comment>
<keyword evidence="8" id="KW-1185">Reference proteome</keyword>
<keyword evidence="4" id="KW-0443">Lipid metabolism</keyword>
<evidence type="ECO:0000259" key="6">
    <source>
        <dbReference type="SMART" id="SM00563"/>
    </source>
</evidence>
<evidence type="ECO:0000256" key="5">
    <source>
        <dbReference type="SAM" id="Phobius"/>
    </source>
</evidence>
<keyword evidence="5" id="KW-0812">Transmembrane</keyword>
<evidence type="ECO:0000256" key="1">
    <source>
        <dbReference type="ARBA" id="ARBA00008655"/>
    </source>
</evidence>
<dbReference type="STRING" id="284811.Q752I3"/>
<name>Q752I3_EREGS</name>
<keyword evidence="4" id="KW-0594">Phospholipid biosynthesis</keyword>
<dbReference type="SMART" id="SM00563">
    <property type="entry name" value="PlsC"/>
    <property type="match status" value="1"/>
</dbReference>
<dbReference type="Proteomes" id="UP000000591">
    <property type="component" value="Chromosome VI"/>
</dbReference>
<dbReference type="EC" id="2.3.1.51" evidence="4"/>
<feature type="transmembrane region" description="Helical" evidence="5">
    <location>
        <begin position="14"/>
        <end position="38"/>
    </location>
</feature>
<dbReference type="FunCoup" id="Q752I3">
    <property type="interactions" value="291"/>
</dbReference>
<dbReference type="OrthoDB" id="202234at2759"/>
<keyword evidence="4" id="KW-0444">Lipid biosynthesis</keyword>
<dbReference type="GO" id="GO:0005783">
    <property type="term" value="C:endoplasmic reticulum"/>
    <property type="evidence" value="ECO:0000318"/>
    <property type="project" value="GO_Central"/>
</dbReference>
<dbReference type="SUPFAM" id="SSF69593">
    <property type="entry name" value="Glycerol-3-phosphate (1)-acyltransferase"/>
    <property type="match status" value="1"/>
</dbReference>
<dbReference type="PANTHER" id="PTHR10434">
    <property type="entry name" value="1-ACYL-SN-GLYCEROL-3-PHOSPHATE ACYLTRANSFERASE"/>
    <property type="match status" value="1"/>
</dbReference>
<dbReference type="GO" id="GO:0016020">
    <property type="term" value="C:membrane"/>
    <property type="evidence" value="ECO:0007669"/>
    <property type="project" value="InterPro"/>
</dbReference>
<dbReference type="GeneID" id="4622422"/>
<organism evidence="7 8">
    <name type="scientific">Eremothecium gossypii (strain ATCC 10895 / CBS 109.51 / FGSC 9923 / NRRL Y-1056)</name>
    <name type="common">Yeast</name>
    <name type="synonym">Ashbya gossypii</name>
    <dbReference type="NCBI Taxonomy" id="284811"/>
    <lineage>
        <taxon>Eukaryota</taxon>
        <taxon>Fungi</taxon>
        <taxon>Dikarya</taxon>
        <taxon>Ascomycota</taxon>
        <taxon>Saccharomycotina</taxon>
        <taxon>Saccharomycetes</taxon>
        <taxon>Saccharomycetales</taxon>
        <taxon>Saccharomycetaceae</taxon>
        <taxon>Eremothecium</taxon>
    </lineage>
</organism>
<dbReference type="RefSeq" id="NP_986139.2">
    <property type="nucleotide sequence ID" value="NM_212275.2"/>
</dbReference>
<dbReference type="Pfam" id="PF01553">
    <property type="entry name" value="Acyltransferase"/>
    <property type="match status" value="1"/>
</dbReference>
<evidence type="ECO:0000256" key="4">
    <source>
        <dbReference type="RuleBase" id="RU361267"/>
    </source>
</evidence>
<reference evidence="8" key="2">
    <citation type="journal article" date="2013" name="G3 (Bethesda)">
        <title>Genomes of Ashbya fungi isolated from insects reveal four mating-type loci, numerous translocations, lack of transposons, and distinct gene duplications.</title>
        <authorList>
            <person name="Dietrich F.S."/>
            <person name="Voegeli S."/>
            <person name="Kuo S."/>
            <person name="Philippsen P."/>
        </authorList>
    </citation>
    <scope>GENOME REANNOTATION</scope>
    <source>
        <strain evidence="8">ATCC 10895 / CBS 109.51 / FGSC 9923 / NRRL Y-1056</strain>
    </source>
</reference>
<feature type="domain" description="Phospholipid/glycerol acyltransferase" evidence="6">
    <location>
        <begin position="75"/>
        <end position="192"/>
    </location>
</feature>
<comment type="similarity">
    <text evidence="1 4">Belongs to the 1-acyl-sn-glycerol-3-phosphate acyltransferase family.</text>
</comment>
<keyword evidence="2 4" id="KW-0808">Transferase</keyword>
<dbReference type="InParanoid" id="Q752I3"/>
<dbReference type="NCBIfam" id="TIGR00530">
    <property type="entry name" value="AGP_acyltrn"/>
    <property type="match status" value="1"/>
</dbReference>
<dbReference type="GO" id="GO:0006654">
    <property type="term" value="P:phosphatidic acid biosynthetic process"/>
    <property type="evidence" value="ECO:0000318"/>
    <property type="project" value="GO_Central"/>
</dbReference>
<keyword evidence="5" id="KW-0472">Membrane</keyword>
<evidence type="ECO:0000256" key="2">
    <source>
        <dbReference type="ARBA" id="ARBA00022679"/>
    </source>
</evidence>
<evidence type="ECO:0000313" key="8">
    <source>
        <dbReference type="Proteomes" id="UP000000591"/>
    </source>
</evidence>
<evidence type="ECO:0000313" key="7">
    <source>
        <dbReference type="EMBL" id="AAS53963.2"/>
    </source>
</evidence>
<dbReference type="EMBL" id="AE016819">
    <property type="protein sequence ID" value="AAS53963.2"/>
    <property type="molecule type" value="Genomic_DNA"/>
</dbReference>
<dbReference type="OMA" id="LLYQWSM"/>
<proteinExistence type="inferred from homology"/>
<dbReference type="PANTHER" id="PTHR10434:SF11">
    <property type="entry name" value="1-ACYL-SN-GLYCEROL-3-PHOSPHATE ACYLTRANSFERASE"/>
    <property type="match status" value="1"/>
</dbReference>
<keyword evidence="5" id="KW-1133">Transmembrane helix</keyword>
<dbReference type="InterPro" id="IPR002123">
    <property type="entry name" value="Plipid/glycerol_acylTrfase"/>
</dbReference>
<dbReference type="InterPro" id="IPR004552">
    <property type="entry name" value="AGP_acyltrans"/>
</dbReference>
<evidence type="ECO:0000256" key="3">
    <source>
        <dbReference type="ARBA" id="ARBA00023315"/>
    </source>
</evidence>
<dbReference type="AlphaFoldDB" id="Q752I3"/>
<comment type="domain">
    <text evidence="4">The HXXXXD motif is essential for acyltransferase activity and may constitute the binding site for the phosphate moiety of the glycerol-3-phosphate.</text>
</comment>
<keyword evidence="4" id="KW-1208">Phospholipid metabolism</keyword>
<dbReference type="CDD" id="cd07989">
    <property type="entry name" value="LPLAT_AGPAT-like"/>
    <property type="match status" value="1"/>
</dbReference>
<accession>Q752I3</accession>
<gene>
    <name evidence="7" type="ORF">AGOS_AFR592W</name>
</gene>
<sequence length="279" mass="30706">MGVFGKVIFYAKSAVAVLLVSTCAVYGMVASVVLSVVGKRHLAQWTTARAFYFLGGCLGINIKLINAERLGQLPAVIVSNHQSELDILLLGRAFPPGCTVTAKESLRWVPILGWFMALSGTVFLDRSNRSKSLKSLNASLERLKRNRQAAWIFPEGTRSYTTEMQLLPFKKGAFHLAQQAQIPVIPVVMCNTSTVFNPRLGIFNRGTITAKVLEPIDTANMTKDDVDKLVSDVQAKMQAEFEALGYAPAIVDTSLPEEALRPEFVDCKEDITEVTRLLK</sequence>
<dbReference type="HOGENOM" id="CLU_027938_10_0_1"/>
<dbReference type="GO" id="GO:0003841">
    <property type="term" value="F:1-acylglycerol-3-phosphate O-acyltransferase activity"/>
    <property type="evidence" value="ECO:0000318"/>
    <property type="project" value="GO_Central"/>
</dbReference>
<dbReference type="KEGG" id="ago:AGOS_AFR592W"/>
<keyword evidence="3 4" id="KW-0012">Acyltransferase</keyword>
<feature type="transmembrane region" description="Helical" evidence="5">
    <location>
        <begin position="50"/>
        <end position="67"/>
    </location>
</feature>